<protein>
    <submittedName>
        <fullName evidence="1">Uncharacterized protein</fullName>
    </submittedName>
</protein>
<dbReference type="EMBL" id="BEXB01000006">
    <property type="protein sequence ID" value="GAY75458.1"/>
    <property type="molecule type" value="Genomic_DNA"/>
</dbReference>
<accession>A0A4Y1Z9C6</accession>
<comment type="caution">
    <text evidence="1">The sequence shown here is derived from an EMBL/GenBank/DDBJ whole genome shotgun (WGS) entry which is preliminary data.</text>
</comment>
<gene>
    <name evidence="1" type="ORF">NBRC111894_1012</name>
</gene>
<organism evidence="1 2">
    <name type="scientific">Sporolactobacillus inulinus</name>
    <dbReference type="NCBI Taxonomy" id="2078"/>
    <lineage>
        <taxon>Bacteria</taxon>
        <taxon>Bacillati</taxon>
        <taxon>Bacillota</taxon>
        <taxon>Bacilli</taxon>
        <taxon>Bacillales</taxon>
        <taxon>Sporolactobacillaceae</taxon>
        <taxon>Sporolactobacillus</taxon>
    </lineage>
</organism>
<evidence type="ECO:0000313" key="1">
    <source>
        <dbReference type="EMBL" id="GAY75458.1"/>
    </source>
</evidence>
<dbReference type="AlphaFoldDB" id="A0A4Y1Z9C6"/>
<dbReference type="Proteomes" id="UP000319716">
    <property type="component" value="Unassembled WGS sequence"/>
</dbReference>
<sequence length="59" mass="6472">MRPSFINYMLDQHFSYSLAAGAPEASSNTHFSCRVSLAGVIPQRQSTCTCPVALYFLSV</sequence>
<name>A0A4Y1Z9C6_9BACL</name>
<reference evidence="1 2" key="1">
    <citation type="submission" date="2017-11" db="EMBL/GenBank/DDBJ databases">
        <title>Draft Genome Sequence of Sporolactobacillus inulinus NBRC 111894 Isolated from Koso, a Japanese Sugar-Vegetable Fermented Beverage.</title>
        <authorList>
            <person name="Chiou T.Y."/>
            <person name="Oshima K."/>
            <person name="Suda W."/>
            <person name="Hattori M."/>
            <person name="Takahashi T."/>
        </authorList>
    </citation>
    <scope>NUCLEOTIDE SEQUENCE [LARGE SCALE GENOMIC DNA]</scope>
    <source>
        <strain evidence="1 2">NBRC111894</strain>
    </source>
</reference>
<proteinExistence type="predicted"/>
<evidence type="ECO:0000313" key="2">
    <source>
        <dbReference type="Proteomes" id="UP000319716"/>
    </source>
</evidence>